<accession>A0A2S9VEE2</accession>
<dbReference type="Pfam" id="PF03646">
    <property type="entry name" value="FlaG"/>
    <property type="match status" value="1"/>
</dbReference>
<comment type="caution">
    <text evidence="2">The sequence shown here is derived from an EMBL/GenBank/DDBJ whole genome shotgun (WGS) entry which is preliminary data.</text>
</comment>
<dbReference type="EMBL" id="PVNP01000033">
    <property type="protein sequence ID" value="PRO74794.1"/>
    <property type="molecule type" value="Genomic_DNA"/>
</dbReference>
<feature type="region of interest" description="Disordered" evidence="1">
    <location>
        <begin position="1"/>
        <end position="67"/>
    </location>
</feature>
<keyword evidence="2" id="KW-0966">Cell projection</keyword>
<evidence type="ECO:0000313" key="2">
    <source>
        <dbReference type="EMBL" id="PRO74794.1"/>
    </source>
</evidence>
<dbReference type="InterPro" id="IPR005186">
    <property type="entry name" value="FlaG"/>
</dbReference>
<reference evidence="3" key="1">
    <citation type="journal article" date="2020" name="Int. J. Syst. Evol. Microbiol.">
        <title>Alteromonas alba sp. nov., a marine bacterium isolated from the seawater of the West Pacific Ocean.</title>
        <authorList>
            <person name="Sun C."/>
            <person name="Wu Y.-H."/>
            <person name="Xamxidin M."/>
            <person name="Cheng H."/>
            <person name="Xu X.-W."/>
        </authorList>
    </citation>
    <scope>NUCLEOTIDE SEQUENCE [LARGE SCALE GENOMIC DNA]</scope>
    <source>
        <strain evidence="3">190</strain>
    </source>
</reference>
<keyword evidence="2" id="KW-0969">Cilium</keyword>
<evidence type="ECO:0000256" key="1">
    <source>
        <dbReference type="SAM" id="MobiDB-lite"/>
    </source>
</evidence>
<dbReference type="AlphaFoldDB" id="A0A2S9VEE2"/>
<dbReference type="OrthoDB" id="5741693at2"/>
<dbReference type="PANTHER" id="PTHR37166:SF1">
    <property type="entry name" value="PROTEIN FLAG"/>
    <property type="match status" value="1"/>
</dbReference>
<gene>
    <name evidence="2" type="ORF">C6Y40_04270</name>
</gene>
<evidence type="ECO:0000313" key="3">
    <source>
        <dbReference type="Proteomes" id="UP000238949"/>
    </source>
</evidence>
<dbReference type="SUPFAM" id="SSF160214">
    <property type="entry name" value="FlaG-like"/>
    <property type="match status" value="1"/>
</dbReference>
<organism evidence="2 3">
    <name type="scientific">Alteromonas alba</name>
    <dbReference type="NCBI Taxonomy" id="2079529"/>
    <lineage>
        <taxon>Bacteria</taxon>
        <taxon>Pseudomonadati</taxon>
        <taxon>Pseudomonadota</taxon>
        <taxon>Gammaproteobacteria</taxon>
        <taxon>Alteromonadales</taxon>
        <taxon>Alteromonadaceae</taxon>
        <taxon>Alteromonas/Salinimonas group</taxon>
        <taxon>Alteromonas</taxon>
    </lineage>
</organism>
<feature type="compositionally biased region" description="Polar residues" evidence="1">
    <location>
        <begin position="30"/>
        <end position="62"/>
    </location>
</feature>
<dbReference type="InterPro" id="IPR035924">
    <property type="entry name" value="FlaG-like_sf"/>
</dbReference>
<dbReference type="RefSeq" id="WP_105933502.1">
    <property type="nucleotide sequence ID" value="NZ_PVNP01000033.1"/>
</dbReference>
<sequence length="148" mass="16236">MDLQATQTGQNFAANVKVNSPGEPGVEVKLNQSIADTQKASEQNKVELQTEGAQGQQESADNLSREGQRQVLDTAVEEVQSFLQVQNRNLAFSVDESSRRPVVTVKDSSSGDVIRQIPSEEVLRLAERIKELQQDIGSKVGVLFNKQV</sequence>
<keyword evidence="2" id="KW-0282">Flagellum</keyword>
<name>A0A2S9VEE2_9ALTE</name>
<protein>
    <submittedName>
        <fullName evidence="2">Flagellar biosynthesis protein FlaG</fullName>
    </submittedName>
</protein>
<keyword evidence="3" id="KW-1185">Reference proteome</keyword>
<dbReference type="Gene3D" id="3.30.160.170">
    <property type="entry name" value="FlaG-like"/>
    <property type="match status" value="1"/>
</dbReference>
<proteinExistence type="predicted"/>
<dbReference type="Proteomes" id="UP000238949">
    <property type="component" value="Unassembled WGS sequence"/>
</dbReference>
<feature type="compositionally biased region" description="Polar residues" evidence="1">
    <location>
        <begin position="1"/>
        <end position="13"/>
    </location>
</feature>
<dbReference type="PANTHER" id="PTHR37166">
    <property type="entry name" value="PROTEIN FLAG"/>
    <property type="match status" value="1"/>
</dbReference>